<dbReference type="InterPro" id="IPR036388">
    <property type="entry name" value="WH-like_DNA-bd_sf"/>
</dbReference>
<reference evidence="5 6" key="1">
    <citation type="submission" date="2022-10" db="EMBL/GenBank/DDBJ databases">
        <title>Paenibacillus description and whole genome data of maize root bacterial community.</title>
        <authorList>
            <person name="Marton D."/>
            <person name="Farkas M."/>
            <person name="Cserhati M."/>
        </authorList>
    </citation>
    <scope>NUCLEOTIDE SEQUENCE [LARGE SCALE GENOMIC DNA]</scope>
    <source>
        <strain evidence="5 6">P96</strain>
    </source>
</reference>
<dbReference type="Gene3D" id="1.10.10.10">
    <property type="entry name" value="Winged helix-like DNA-binding domain superfamily/Winged helix DNA-binding domain"/>
    <property type="match status" value="1"/>
</dbReference>
<gene>
    <name evidence="5" type="ORF">OIN60_06120</name>
</gene>
<evidence type="ECO:0000256" key="1">
    <source>
        <dbReference type="ARBA" id="ARBA00023015"/>
    </source>
</evidence>
<dbReference type="InterPro" id="IPR036390">
    <property type="entry name" value="WH_DNA-bd_sf"/>
</dbReference>
<dbReference type="PANTHER" id="PTHR42756">
    <property type="entry name" value="TRANSCRIPTIONAL REGULATOR, MARR"/>
    <property type="match status" value="1"/>
</dbReference>
<keyword evidence="6" id="KW-1185">Reference proteome</keyword>
<protein>
    <submittedName>
        <fullName evidence="5">MarR family winged helix-turn-helix transcriptional regulator</fullName>
    </submittedName>
</protein>
<proteinExistence type="predicted"/>
<keyword evidence="1" id="KW-0805">Transcription regulation</keyword>
<organism evidence="5 6">
    <name type="scientific">Paenibacillus zeirhizosphaerae</name>
    <dbReference type="NCBI Taxonomy" id="2987519"/>
    <lineage>
        <taxon>Bacteria</taxon>
        <taxon>Bacillati</taxon>
        <taxon>Bacillota</taxon>
        <taxon>Bacilli</taxon>
        <taxon>Bacillales</taxon>
        <taxon>Paenibacillaceae</taxon>
        <taxon>Paenibacillus</taxon>
    </lineage>
</organism>
<dbReference type="SUPFAM" id="SSF46785">
    <property type="entry name" value="Winged helix' DNA-binding domain"/>
    <property type="match status" value="1"/>
</dbReference>
<dbReference type="PANTHER" id="PTHR42756:SF1">
    <property type="entry name" value="TRANSCRIPTIONAL REPRESSOR OF EMRAB OPERON"/>
    <property type="match status" value="1"/>
</dbReference>
<dbReference type="Proteomes" id="UP001241848">
    <property type="component" value="Unassembled WGS sequence"/>
</dbReference>
<evidence type="ECO:0000259" key="4">
    <source>
        <dbReference type="PROSITE" id="PS50995"/>
    </source>
</evidence>
<dbReference type="RefSeq" id="WP_305754095.1">
    <property type="nucleotide sequence ID" value="NZ_JAPCKK010000011.1"/>
</dbReference>
<evidence type="ECO:0000256" key="2">
    <source>
        <dbReference type="ARBA" id="ARBA00023125"/>
    </source>
</evidence>
<evidence type="ECO:0000256" key="3">
    <source>
        <dbReference type="ARBA" id="ARBA00023163"/>
    </source>
</evidence>
<keyword evidence="2" id="KW-0238">DNA-binding</keyword>
<accession>A0ABT9FNP8</accession>
<keyword evidence="3" id="KW-0804">Transcription</keyword>
<evidence type="ECO:0000313" key="5">
    <source>
        <dbReference type="EMBL" id="MDP4096343.1"/>
    </source>
</evidence>
<sequence length="149" mass="17062">MDADVIADIRRFNRRYTNILGVLNRYVLDTGYSFTEARVMIEIGLMGPCIANTLVDLLNIDRSYMSRIVNKLCKDGLLVKESSSSDQRSSLLRLTTAGMEFYNQLNERSDEQIIRLFAGLPDKEMKEFHASIMSIQKKLDKLERTETTG</sequence>
<comment type="caution">
    <text evidence="5">The sequence shown here is derived from an EMBL/GenBank/DDBJ whole genome shotgun (WGS) entry which is preliminary data.</text>
</comment>
<dbReference type="Pfam" id="PF12802">
    <property type="entry name" value="MarR_2"/>
    <property type="match status" value="1"/>
</dbReference>
<dbReference type="InterPro" id="IPR000835">
    <property type="entry name" value="HTH_MarR-typ"/>
</dbReference>
<evidence type="ECO:0000313" key="6">
    <source>
        <dbReference type="Proteomes" id="UP001241848"/>
    </source>
</evidence>
<name>A0ABT9FNP8_9BACL</name>
<dbReference type="PROSITE" id="PS50995">
    <property type="entry name" value="HTH_MARR_2"/>
    <property type="match status" value="1"/>
</dbReference>
<feature type="domain" description="HTH marR-type" evidence="4">
    <location>
        <begin position="2"/>
        <end position="137"/>
    </location>
</feature>
<dbReference type="SMART" id="SM00347">
    <property type="entry name" value="HTH_MARR"/>
    <property type="match status" value="1"/>
</dbReference>
<dbReference type="EMBL" id="JAPCKK010000011">
    <property type="protein sequence ID" value="MDP4096343.1"/>
    <property type="molecule type" value="Genomic_DNA"/>
</dbReference>